<dbReference type="InterPro" id="IPR011990">
    <property type="entry name" value="TPR-like_helical_dom_sf"/>
</dbReference>
<protein>
    <recommendedName>
        <fullName evidence="3">Sel1 repeat family protein</fullName>
    </recommendedName>
</protein>
<dbReference type="InterPro" id="IPR006597">
    <property type="entry name" value="Sel1-like"/>
</dbReference>
<dbReference type="EMBL" id="QGKL01000042">
    <property type="protein sequence ID" value="PWQ93539.1"/>
    <property type="molecule type" value="Genomic_DNA"/>
</dbReference>
<proteinExistence type="predicted"/>
<organism evidence="1 2">
    <name type="scientific">Leucothrix arctica</name>
    <dbReference type="NCBI Taxonomy" id="1481894"/>
    <lineage>
        <taxon>Bacteria</taxon>
        <taxon>Pseudomonadati</taxon>
        <taxon>Pseudomonadota</taxon>
        <taxon>Gammaproteobacteria</taxon>
        <taxon>Thiotrichales</taxon>
        <taxon>Thiotrichaceae</taxon>
        <taxon>Leucothrix</taxon>
    </lineage>
</organism>
<dbReference type="SUPFAM" id="SSF81901">
    <property type="entry name" value="HCP-like"/>
    <property type="match status" value="1"/>
</dbReference>
<reference evidence="1 2" key="1">
    <citation type="submission" date="2018-05" db="EMBL/GenBank/DDBJ databases">
        <title>Leucothrix arctica sp. nov., isolated from Arctic seawater.</title>
        <authorList>
            <person name="Choi A."/>
            <person name="Baek K."/>
        </authorList>
    </citation>
    <scope>NUCLEOTIDE SEQUENCE [LARGE SCALE GENOMIC DNA]</scope>
    <source>
        <strain evidence="1 2">IMCC9719</strain>
    </source>
</reference>
<dbReference type="Pfam" id="PF08238">
    <property type="entry name" value="Sel1"/>
    <property type="match status" value="2"/>
</dbReference>
<keyword evidence="2" id="KW-1185">Reference proteome</keyword>
<evidence type="ECO:0000313" key="2">
    <source>
        <dbReference type="Proteomes" id="UP000245506"/>
    </source>
</evidence>
<dbReference type="Proteomes" id="UP000245506">
    <property type="component" value="Unassembled WGS sequence"/>
</dbReference>
<name>A0A317C5J6_9GAMM</name>
<dbReference type="Gene3D" id="1.25.40.10">
    <property type="entry name" value="Tetratricopeptide repeat domain"/>
    <property type="match status" value="1"/>
</dbReference>
<evidence type="ECO:0000313" key="1">
    <source>
        <dbReference type="EMBL" id="PWQ93539.1"/>
    </source>
</evidence>
<accession>A0A317C5J6</accession>
<dbReference type="SMART" id="SM00671">
    <property type="entry name" value="SEL1"/>
    <property type="match status" value="1"/>
</dbReference>
<sequence>MDNDLKKLAIELSETGEAKKLYKLIKPFIDVEDPFAINLYSTFSLKEFREPDEVFAKRSIKLKIYASEHGIPDASYRMGVSYLYGDDVTQSYNEAAKYFERAISQGHTHTKFTFGFSLYYGTDDNPIDRVRGLALLEEAALAGSEGAKNELEVIKTET</sequence>
<gene>
    <name evidence="1" type="ORF">DKT75_18135</name>
</gene>
<dbReference type="OrthoDB" id="6120455at2"/>
<comment type="caution">
    <text evidence="1">The sequence shown here is derived from an EMBL/GenBank/DDBJ whole genome shotgun (WGS) entry which is preliminary data.</text>
</comment>
<evidence type="ECO:0008006" key="3">
    <source>
        <dbReference type="Google" id="ProtNLM"/>
    </source>
</evidence>
<dbReference type="AlphaFoldDB" id="A0A317C5J6"/>
<dbReference type="RefSeq" id="WP_109825428.1">
    <property type="nucleotide sequence ID" value="NZ_QGKL01000042.1"/>
</dbReference>